<dbReference type="NCBIfam" id="TIGR01456">
    <property type="entry name" value="CECR5"/>
    <property type="match status" value="1"/>
</dbReference>
<dbReference type="Gene3D" id="3.40.50.1000">
    <property type="entry name" value="HAD superfamily/HAD-like"/>
    <property type="match status" value="2"/>
</dbReference>
<proteinExistence type="predicted"/>
<gene>
    <name evidence="1" type="ORF">AKO1_007820</name>
</gene>
<dbReference type="GO" id="GO:0046474">
    <property type="term" value="P:glycerophospholipid biosynthetic process"/>
    <property type="evidence" value="ECO:0007669"/>
    <property type="project" value="TreeGrafter"/>
</dbReference>
<evidence type="ECO:0000313" key="2">
    <source>
        <dbReference type="Proteomes" id="UP001431209"/>
    </source>
</evidence>
<protein>
    <submittedName>
        <fullName evidence="1">Uncharacterized protein</fullName>
    </submittedName>
</protein>
<dbReference type="PANTHER" id="PTHR14269">
    <property type="entry name" value="CDP-DIACYLGLYCEROL--GLYCEROL-3-PHOSPHATE 3-PHOSPHATIDYLTRANSFERASE-RELATED"/>
    <property type="match status" value="1"/>
</dbReference>
<evidence type="ECO:0000313" key="1">
    <source>
        <dbReference type="EMBL" id="KAL0478931.1"/>
    </source>
</evidence>
<accession>A0AAW2YN62</accession>
<dbReference type="InterPro" id="IPR023214">
    <property type="entry name" value="HAD_sf"/>
</dbReference>
<dbReference type="SUPFAM" id="SSF56784">
    <property type="entry name" value="HAD-like"/>
    <property type="match status" value="1"/>
</dbReference>
<dbReference type="NCBIfam" id="TIGR01460">
    <property type="entry name" value="HAD-SF-IIA"/>
    <property type="match status" value="1"/>
</dbReference>
<dbReference type="AlphaFoldDB" id="A0AAW2YN62"/>
<dbReference type="InterPro" id="IPR006357">
    <property type="entry name" value="HAD-SF_hydro_IIA"/>
</dbReference>
<comment type="caution">
    <text evidence="1">The sequence shown here is derived from an EMBL/GenBank/DDBJ whole genome shotgun (WGS) entry which is preliminary data.</text>
</comment>
<dbReference type="InterPro" id="IPR050324">
    <property type="entry name" value="CDP-alcohol_PTase-I"/>
</dbReference>
<name>A0AAW2YN62_9EUKA</name>
<organism evidence="1 2">
    <name type="scientific">Acrasis kona</name>
    <dbReference type="NCBI Taxonomy" id="1008807"/>
    <lineage>
        <taxon>Eukaryota</taxon>
        <taxon>Discoba</taxon>
        <taxon>Heterolobosea</taxon>
        <taxon>Tetramitia</taxon>
        <taxon>Eutetramitia</taxon>
        <taxon>Acrasidae</taxon>
        <taxon>Acrasis</taxon>
    </lineage>
</organism>
<dbReference type="Pfam" id="PF13344">
    <property type="entry name" value="Hydrolase_6"/>
    <property type="match status" value="1"/>
</dbReference>
<dbReference type="PANTHER" id="PTHR14269:SF4">
    <property type="entry name" value="CAT EYE SYNDROME CRITICAL REGION PROTEIN 5"/>
    <property type="match status" value="1"/>
</dbReference>
<reference evidence="1 2" key="1">
    <citation type="submission" date="2024-03" db="EMBL/GenBank/DDBJ databases">
        <title>The Acrasis kona genome and developmental transcriptomes reveal deep origins of eukaryotic multicellular pathways.</title>
        <authorList>
            <person name="Sheikh S."/>
            <person name="Fu C.-J."/>
            <person name="Brown M.W."/>
            <person name="Baldauf S.L."/>
        </authorList>
    </citation>
    <scope>NUCLEOTIDE SEQUENCE [LARGE SCALE GENOMIC DNA]</scope>
    <source>
        <strain evidence="1 2">ATCC MYA-3509</strain>
    </source>
</reference>
<dbReference type="EMBL" id="JAOPGA020000481">
    <property type="protein sequence ID" value="KAL0478931.1"/>
    <property type="molecule type" value="Genomic_DNA"/>
</dbReference>
<dbReference type="InterPro" id="IPR006353">
    <property type="entry name" value="HAD-SF_hydro_IIA_CECR5"/>
</dbReference>
<dbReference type="Proteomes" id="UP001431209">
    <property type="component" value="Unassembled WGS sequence"/>
</dbReference>
<dbReference type="GO" id="GO:0005739">
    <property type="term" value="C:mitochondrion"/>
    <property type="evidence" value="ECO:0007669"/>
    <property type="project" value="TreeGrafter"/>
</dbReference>
<keyword evidence="2" id="KW-1185">Reference proteome</keyword>
<dbReference type="Pfam" id="PF13242">
    <property type="entry name" value="Hydrolase_like"/>
    <property type="match status" value="1"/>
</dbReference>
<dbReference type="InterPro" id="IPR036412">
    <property type="entry name" value="HAD-like_sf"/>
</dbReference>
<sequence>MLRITNKEKPIDGARECLLRIINAKAPYLLVTNGSGETEKERSQRLSNLFNLDITEDHIVLAHTPIKDLAPEYGNKRILVIGRNKDKISRLMTSYGFNNFEFIDDYVDEHAYLSPYTHRHHPNASASFDTSNEIPIEAVFILENPDKWQSTLQVLVDVMLSDGRVGILRQPNQKQILLCNANPDLVYGGKYIHPRFTSGAFIKCLEELYKSVSYNNHEVVVTQYGKPFESTYKYATSMLENQSKALSRIYAVGDNPKSDIAGANAAGPLWHSILVRTGIFRIGENDNQHPAKKVCNSIVDATEFMFTQ</sequence>